<evidence type="ECO:0000313" key="2">
    <source>
        <dbReference type="EMBL" id="XBS22037.1"/>
    </source>
</evidence>
<dbReference type="InterPro" id="IPR008312">
    <property type="entry name" value="T6SS_TssB1"/>
</dbReference>
<dbReference type="EMBL" id="CP157743">
    <property type="protein sequence ID" value="XBS22037.1"/>
    <property type="molecule type" value="Genomic_DNA"/>
</dbReference>
<gene>
    <name evidence="2" type="ORF">Q9L42_007910</name>
</gene>
<dbReference type="Pfam" id="PF05943">
    <property type="entry name" value="VipB"/>
    <property type="match status" value="2"/>
</dbReference>
<dbReference type="RefSeq" id="WP_349432559.1">
    <property type="nucleotide sequence ID" value="NZ_CP157743.1"/>
</dbReference>
<protein>
    <submittedName>
        <fullName evidence="2">Type VI secretion system contractile sheath large subunit</fullName>
    </submittedName>
</protein>
<dbReference type="InterPro" id="IPR044031">
    <property type="entry name" value="TssC1_N"/>
</dbReference>
<evidence type="ECO:0000259" key="1">
    <source>
        <dbReference type="Pfam" id="PF05943"/>
    </source>
</evidence>
<evidence type="ECO:0000313" key="3">
    <source>
        <dbReference type="Proteomes" id="UP001225378"/>
    </source>
</evidence>
<organism evidence="2 3">
    <name type="scientific">Methylomarinum roseum</name>
    <dbReference type="NCBI Taxonomy" id="3067653"/>
    <lineage>
        <taxon>Bacteria</taxon>
        <taxon>Pseudomonadati</taxon>
        <taxon>Pseudomonadota</taxon>
        <taxon>Gammaproteobacteria</taxon>
        <taxon>Methylococcales</taxon>
        <taxon>Methylococcaceae</taxon>
        <taxon>Methylomarinum</taxon>
    </lineage>
</organism>
<proteinExistence type="predicted"/>
<sequence length="446" mass="50437">MSARIDFTLGFNTQKPAHERGHDNGLLIYVLGNFSGRQQDTPAQRKIRKIDIDNFEQVMTLIKPTLAIDPTASLTFETIDDFHPDSWLEKVRLLSDWQRLKKKLNEPALAAQASAAIQAYYRAETNSDAPIQTNEAKESQQDTLQRLLGDKPKKTGARQDSVDHLIERIVSPYVQEDASPQLQVLTSEIDAISSELLRTLLHRQDFQRLEALWRATEGLINEEGGDEHDFFLVDIDQAELLAELRHDKGSAFEQRLLQHAHSIADYGDILLVGDHYFSDSEDDQDLMQYCSRLAKACAGSYLGSTAPSLLDLAIATDPEIKPVGAKDVLLSCPRYLLRLPYGDKREPLDTFSFEECPNLPQTHELLWGNPAFLCARVLIRNQLKQEEARFYFDDIPAFSFEQDGEPRLQPGTERVLTENQINALLSQGIIALIGFHRRPGVRLAIF</sequence>
<feature type="domain" description="TssC1 N-terminal" evidence="1">
    <location>
        <begin position="187"/>
        <end position="313"/>
    </location>
</feature>
<dbReference type="Proteomes" id="UP001225378">
    <property type="component" value="Chromosome"/>
</dbReference>
<dbReference type="AlphaFoldDB" id="A0AAU7NYQ4"/>
<dbReference type="Pfam" id="PF05591">
    <property type="entry name" value="T6SS_VipA"/>
    <property type="match status" value="1"/>
</dbReference>
<name>A0AAU7NYQ4_9GAMM</name>
<keyword evidence="3" id="KW-1185">Reference proteome</keyword>
<reference evidence="2 3" key="1">
    <citation type="journal article" date="2024" name="Microbiology">
        <title>Methylomarinum rosea sp. nov., a novel halophilic methanotrophic bacterium from the hypersaline Lake Elton.</title>
        <authorList>
            <person name="Suleimanov R.Z."/>
            <person name="Oshkin I.Y."/>
            <person name="Danilova O.V."/>
            <person name="Suzina N.E."/>
            <person name="Dedysh S.N."/>
        </authorList>
    </citation>
    <scope>NUCLEOTIDE SEQUENCE [LARGE SCALE GENOMIC DNA]</scope>
    <source>
        <strain evidence="2 3">Ch1-1</strain>
    </source>
</reference>
<dbReference type="KEGG" id="mech:Q9L42_007910"/>
<dbReference type="PANTHER" id="PTHR35565:SF1">
    <property type="entry name" value="TYPE VI SECRETION SYSTEM CONTRACTILE SHEATH LARGE SUBUNIT"/>
    <property type="match status" value="1"/>
</dbReference>
<accession>A0AAU7NYQ4</accession>
<feature type="domain" description="TssC1 N-terminal" evidence="1">
    <location>
        <begin position="328"/>
        <end position="433"/>
    </location>
</feature>
<dbReference type="InterPro" id="IPR010269">
    <property type="entry name" value="T6SS_TssC-like"/>
</dbReference>
<dbReference type="PANTHER" id="PTHR35565">
    <property type="entry name" value="CYTOPLASMIC PROTEIN-RELATED"/>
    <property type="match status" value="1"/>
</dbReference>